<evidence type="ECO:0000259" key="5">
    <source>
        <dbReference type="Pfam" id="PF13361"/>
    </source>
</evidence>
<dbReference type="Gene3D" id="3.40.50.300">
    <property type="entry name" value="P-loop containing nucleotide triphosphate hydrolases"/>
    <property type="match status" value="1"/>
</dbReference>
<proteinExistence type="predicted"/>
<feature type="domain" description="UvrD-like helicase C-terminal" evidence="5">
    <location>
        <begin position="44"/>
        <end position="146"/>
    </location>
</feature>
<name>A0A7R9AHT2_9CRUS</name>
<keyword evidence="2" id="KW-0378">Hydrolase</keyword>
<evidence type="ECO:0000256" key="1">
    <source>
        <dbReference type="ARBA" id="ARBA00022741"/>
    </source>
</evidence>
<dbReference type="GO" id="GO:0043138">
    <property type="term" value="F:3'-5' DNA helicase activity"/>
    <property type="evidence" value="ECO:0007669"/>
    <property type="project" value="TreeGrafter"/>
</dbReference>
<dbReference type="GO" id="GO:0005524">
    <property type="term" value="F:ATP binding"/>
    <property type="evidence" value="ECO:0007669"/>
    <property type="project" value="UniProtKB-KW"/>
</dbReference>
<keyword evidence="3" id="KW-0347">Helicase</keyword>
<keyword evidence="1" id="KW-0547">Nucleotide-binding</keyword>
<evidence type="ECO:0000256" key="3">
    <source>
        <dbReference type="ARBA" id="ARBA00022806"/>
    </source>
</evidence>
<dbReference type="InterPro" id="IPR000212">
    <property type="entry name" value="DNA_helicase_UvrD/REP"/>
</dbReference>
<protein>
    <recommendedName>
        <fullName evidence="5">UvrD-like helicase C-terminal domain-containing protein</fullName>
    </recommendedName>
</protein>
<dbReference type="EMBL" id="LR909514">
    <property type="protein sequence ID" value="CAD7254493.1"/>
    <property type="molecule type" value="Genomic_DNA"/>
</dbReference>
<dbReference type="PANTHER" id="PTHR11070:SF64">
    <property type="entry name" value="ATP-DEPENDENT DNA HELICASE REP"/>
    <property type="match status" value="1"/>
</dbReference>
<dbReference type="SUPFAM" id="SSF52540">
    <property type="entry name" value="P-loop containing nucleoside triphosphate hydrolases"/>
    <property type="match status" value="1"/>
</dbReference>
<evidence type="ECO:0000256" key="2">
    <source>
        <dbReference type="ARBA" id="ARBA00022801"/>
    </source>
</evidence>
<keyword evidence="4" id="KW-0067">ATP-binding</keyword>
<accession>A0A7R9AHT2</accession>
<dbReference type="InterPro" id="IPR027417">
    <property type="entry name" value="P-loop_NTPase"/>
</dbReference>
<dbReference type="InterPro" id="IPR014017">
    <property type="entry name" value="DNA_helicase_UvrD-like_C"/>
</dbReference>
<dbReference type="EMBL" id="CAJPEV010009996">
    <property type="protein sequence ID" value="CAG0905863.1"/>
    <property type="molecule type" value="Genomic_DNA"/>
</dbReference>
<sequence length="202" mass="22623">MTWLKQKGTKSPIEDAALGEEEKLFDTLDDEESNYANRDGLSVKADKNLPQLVQTVALMNMLENRAQDDDQNAIQLSTIHASKGLEFGHVIIIGVEENTLPFVQNNAENEAERDEETISNAVMEERRIMYVGVTRAQKSLTITWCSRRKRGGEQVACEPSRFIAEMGLANGRDHSIDKPQVVPQRHLANLKALLAKPTHKSL</sequence>
<organism evidence="6">
    <name type="scientific">Darwinula stevensoni</name>
    <dbReference type="NCBI Taxonomy" id="69355"/>
    <lineage>
        <taxon>Eukaryota</taxon>
        <taxon>Metazoa</taxon>
        <taxon>Ecdysozoa</taxon>
        <taxon>Arthropoda</taxon>
        <taxon>Crustacea</taxon>
        <taxon>Oligostraca</taxon>
        <taxon>Ostracoda</taxon>
        <taxon>Podocopa</taxon>
        <taxon>Podocopida</taxon>
        <taxon>Darwinulocopina</taxon>
        <taxon>Darwinuloidea</taxon>
        <taxon>Darwinulidae</taxon>
        <taxon>Darwinula</taxon>
    </lineage>
</organism>
<dbReference type="Pfam" id="PF13361">
    <property type="entry name" value="UvrD_C"/>
    <property type="match status" value="1"/>
</dbReference>
<gene>
    <name evidence="6" type="ORF">DSTB1V02_LOCUS14239</name>
</gene>
<dbReference type="GO" id="GO:0000725">
    <property type="term" value="P:recombinational repair"/>
    <property type="evidence" value="ECO:0007669"/>
    <property type="project" value="TreeGrafter"/>
</dbReference>
<evidence type="ECO:0000313" key="6">
    <source>
        <dbReference type="EMBL" id="CAD7254493.1"/>
    </source>
</evidence>
<evidence type="ECO:0000256" key="4">
    <source>
        <dbReference type="ARBA" id="ARBA00022840"/>
    </source>
</evidence>
<reference evidence="6" key="1">
    <citation type="submission" date="2020-11" db="EMBL/GenBank/DDBJ databases">
        <authorList>
            <person name="Tran Van P."/>
        </authorList>
    </citation>
    <scope>NUCLEOTIDE SEQUENCE</scope>
</reference>
<evidence type="ECO:0000313" key="7">
    <source>
        <dbReference type="Proteomes" id="UP000677054"/>
    </source>
</evidence>
<dbReference type="GO" id="GO:0016787">
    <property type="term" value="F:hydrolase activity"/>
    <property type="evidence" value="ECO:0007669"/>
    <property type="project" value="UniProtKB-KW"/>
</dbReference>
<keyword evidence="7" id="KW-1185">Reference proteome</keyword>
<dbReference type="PANTHER" id="PTHR11070">
    <property type="entry name" value="UVRD / RECB / PCRA DNA HELICASE FAMILY MEMBER"/>
    <property type="match status" value="1"/>
</dbReference>
<dbReference type="GO" id="GO:0003677">
    <property type="term" value="F:DNA binding"/>
    <property type="evidence" value="ECO:0007669"/>
    <property type="project" value="InterPro"/>
</dbReference>
<dbReference type="Proteomes" id="UP000677054">
    <property type="component" value="Unassembled WGS sequence"/>
</dbReference>
<dbReference type="AlphaFoldDB" id="A0A7R9AHT2"/>
<dbReference type="OrthoDB" id="6729494at2759"/>
<dbReference type="GO" id="GO:0005829">
    <property type="term" value="C:cytosol"/>
    <property type="evidence" value="ECO:0007669"/>
    <property type="project" value="TreeGrafter"/>
</dbReference>